<evidence type="ECO:0000259" key="1">
    <source>
        <dbReference type="PROSITE" id="PS50943"/>
    </source>
</evidence>
<comment type="caution">
    <text evidence="2">The sequence shown here is derived from an EMBL/GenBank/DDBJ whole genome shotgun (WGS) entry which is preliminary data.</text>
</comment>
<dbReference type="EMBL" id="RCVM01000023">
    <property type="protein sequence ID" value="RLY01727.1"/>
    <property type="molecule type" value="Genomic_DNA"/>
</dbReference>
<dbReference type="PANTHER" id="PTHR37038:SF13">
    <property type="entry name" value="HTH CRO_C1-TYPE DOMAIN-CONTAINING PROTEIN"/>
    <property type="match status" value="1"/>
</dbReference>
<accession>A0A3L9DNN2</accession>
<dbReference type="Proteomes" id="UP000279194">
    <property type="component" value="Unassembled WGS sequence"/>
</dbReference>
<evidence type="ECO:0000313" key="2">
    <source>
        <dbReference type="EMBL" id="RLY01727.1"/>
    </source>
</evidence>
<keyword evidence="3" id="KW-1185">Reference proteome</keyword>
<dbReference type="AlphaFoldDB" id="A0A3L9DNN2"/>
<sequence>MLRWDYGKLYKEIRKSKGLTQEDICANVFARSTLTRIESGTVIPKFDTMIFLLNQIDMTLEEFEYICNLYYPNERQKILNNVSHINSIVPISQLEALELQCSDYLKNHHDLPIENLSNSLLANILLRKFGDFGQHAELDHITTKVWNYLEKQDTWYYGDLRLLSNILYYFPLEQVKKVTQRILDSLEKYSDYKNIKLHQFTILMNLSTIFLYHKHIKESQAIVLWALDTAKEIKRFDFLGCAQVRLGICQKDEELIDKGLTLLKLTEEDDLVAMLEKEVEQFYRQK</sequence>
<dbReference type="PANTHER" id="PTHR37038">
    <property type="entry name" value="TRANSCRIPTIONAL REGULATOR-RELATED"/>
    <property type="match status" value="1"/>
</dbReference>
<proteinExistence type="predicted"/>
<reference evidence="2 3" key="1">
    <citation type="submission" date="2018-10" db="EMBL/GenBank/DDBJ databases">
        <title>Streptococcus hillyeri sp. nov., isolated from equine tracheal sample.</title>
        <authorList>
            <person name="Macfadyen A.C."/>
            <person name="Waller A."/>
            <person name="Paterson G.K."/>
        </authorList>
    </citation>
    <scope>NUCLEOTIDE SEQUENCE [LARGE SCALE GENOMIC DNA]</scope>
    <source>
        <strain evidence="2 3">28462</strain>
    </source>
</reference>
<dbReference type="GO" id="GO:0003677">
    <property type="term" value="F:DNA binding"/>
    <property type="evidence" value="ECO:0007669"/>
    <property type="project" value="InterPro"/>
</dbReference>
<dbReference type="Pfam" id="PF21259">
    <property type="entry name" value="Rgg_C"/>
    <property type="match status" value="1"/>
</dbReference>
<dbReference type="Gene3D" id="1.25.40.400">
    <property type="match status" value="1"/>
</dbReference>
<protein>
    <submittedName>
        <fullName evidence="2">Rgg/GadR/MutR family transcriptional regulator</fullName>
    </submittedName>
</protein>
<name>A0A3L9DNN2_9STRE</name>
<dbReference type="PROSITE" id="PS50943">
    <property type="entry name" value="HTH_CROC1"/>
    <property type="match status" value="1"/>
</dbReference>
<dbReference type="InterPro" id="IPR001387">
    <property type="entry name" value="Cro/C1-type_HTH"/>
</dbReference>
<organism evidence="2 3">
    <name type="scientific">Streptococcus hillyeri</name>
    <dbReference type="NCBI Taxonomy" id="2282420"/>
    <lineage>
        <taxon>Bacteria</taxon>
        <taxon>Bacillati</taxon>
        <taxon>Bacillota</taxon>
        <taxon>Bacilli</taxon>
        <taxon>Lactobacillales</taxon>
        <taxon>Streptococcaceae</taxon>
        <taxon>Streptococcus</taxon>
    </lineage>
</organism>
<dbReference type="InterPro" id="IPR010057">
    <property type="entry name" value="Transcription_activator_Rgg_C"/>
</dbReference>
<dbReference type="InterPro" id="IPR053163">
    <property type="entry name" value="HTH-type_regulator_Rgg"/>
</dbReference>
<dbReference type="Gene3D" id="1.10.260.40">
    <property type="entry name" value="lambda repressor-like DNA-binding domains"/>
    <property type="match status" value="1"/>
</dbReference>
<gene>
    <name evidence="2" type="ORF">EAF07_09135</name>
</gene>
<evidence type="ECO:0000313" key="3">
    <source>
        <dbReference type="Proteomes" id="UP000279194"/>
    </source>
</evidence>
<dbReference type="Pfam" id="PF01381">
    <property type="entry name" value="HTH_3"/>
    <property type="match status" value="1"/>
</dbReference>
<dbReference type="RefSeq" id="WP_121836252.1">
    <property type="nucleotide sequence ID" value="NZ_CP163513.1"/>
</dbReference>
<dbReference type="InterPro" id="IPR010982">
    <property type="entry name" value="Lambda_DNA-bd_dom_sf"/>
</dbReference>
<dbReference type="SUPFAM" id="SSF47413">
    <property type="entry name" value="lambda repressor-like DNA-binding domains"/>
    <property type="match status" value="1"/>
</dbReference>
<feature type="domain" description="HTH cro/C1-type" evidence="1">
    <location>
        <begin position="11"/>
        <end position="63"/>
    </location>
</feature>
<dbReference type="SMART" id="SM00530">
    <property type="entry name" value="HTH_XRE"/>
    <property type="match status" value="1"/>
</dbReference>
<dbReference type="CDD" id="cd00093">
    <property type="entry name" value="HTH_XRE"/>
    <property type="match status" value="1"/>
</dbReference>
<dbReference type="OrthoDB" id="2360592at2"/>